<name>A0ABN9UVL5_9DINO</name>
<evidence type="ECO:0008006" key="3">
    <source>
        <dbReference type="Google" id="ProtNLM"/>
    </source>
</evidence>
<proteinExistence type="predicted"/>
<gene>
    <name evidence="1" type="ORF">PCOR1329_LOCUS52093</name>
</gene>
<evidence type="ECO:0000313" key="2">
    <source>
        <dbReference type="Proteomes" id="UP001189429"/>
    </source>
</evidence>
<sequence>MVEKIEKELGRDQSYMMPHVLCSMVGGLPPEERPLVQPSAAGVVELSLRLLLPLCGPGFDPEHRSLLPGAAALGVAAGLVAPAAAADASGAMAALVQRALEALLELAHCSAAHPVHVSPLYCCWWALEDFATSSPAARHVFGTVMAQRQQAVQVCLERAVAALLEGEPALADREGSDASAALAHVLTCDVLWRGPRAALTVMQAYSSTGSRRAASSACCTSLVTAVRLDAAADAPPGGLRQELRAALQLASAEAPEDRSFAVALGLLGPP</sequence>
<organism evidence="1 2">
    <name type="scientific">Prorocentrum cordatum</name>
    <dbReference type="NCBI Taxonomy" id="2364126"/>
    <lineage>
        <taxon>Eukaryota</taxon>
        <taxon>Sar</taxon>
        <taxon>Alveolata</taxon>
        <taxon>Dinophyceae</taxon>
        <taxon>Prorocentrales</taxon>
        <taxon>Prorocentraceae</taxon>
        <taxon>Prorocentrum</taxon>
    </lineage>
</organism>
<dbReference type="Proteomes" id="UP001189429">
    <property type="component" value="Unassembled WGS sequence"/>
</dbReference>
<protein>
    <recommendedName>
        <fullName evidence="3">MMS19 nucleotide excision repair protein</fullName>
    </recommendedName>
</protein>
<reference evidence="1" key="1">
    <citation type="submission" date="2023-10" db="EMBL/GenBank/DDBJ databases">
        <authorList>
            <person name="Chen Y."/>
            <person name="Shah S."/>
            <person name="Dougan E. K."/>
            <person name="Thang M."/>
            <person name="Chan C."/>
        </authorList>
    </citation>
    <scope>NUCLEOTIDE SEQUENCE [LARGE SCALE GENOMIC DNA]</scope>
</reference>
<evidence type="ECO:0000313" key="1">
    <source>
        <dbReference type="EMBL" id="CAK0864139.1"/>
    </source>
</evidence>
<keyword evidence="2" id="KW-1185">Reference proteome</keyword>
<comment type="caution">
    <text evidence="1">The sequence shown here is derived from an EMBL/GenBank/DDBJ whole genome shotgun (WGS) entry which is preliminary data.</text>
</comment>
<accession>A0ABN9UVL5</accession>
<dbReference type="EMBL" id="CAUYUJ010016334">
    <property type="protein sequence ID" value="CAK0864139.1"/>
    <property type="molecule type" value="Genomic_DNA"/>
</dbReference>